<dbReference type="CDD" id="cd02224">
    <property type="entry name" value="cupin_SPO2919-like"/>
    <property type="match status" value="1"/>
</dbReference>
<feature type="domain" description="Cupin type-2" evidence="2">
    <location>
        <begin position="38"/>
        <end position="109"/>
    </location>
</feature>
<dbReference type="GeneID" id="99247018"/>
<dbReference type="InterPro" id="IPR014710">
    <property type="entry name" value="RmlC-like_jellyroll"/>
</dbReference>
<evidence type="ECO:0000313" key="3">
    <source>
        <dbReference type="EMBL" id="QGX95690.1"/>
    </source>
</evidence>
<dbReference type="AlphaFoldDB" id="A0A6B9FF57"/>
<dbReference type="GO" id="GO:0046872">
    <property type="term" value="F:metal ion binding"/>
    <property type="evidence" value="ECO:0007669"/>
    <property type="project" value="UniProtKB-KW"/>
</dbReference>
<evidence type="ECO:0000259" key="2">
    <source>
        <dbReference type="Pfam" id="PF07883"/>
    </source>
</evidence>
<evidence type="ECO:0000256" key="1">
    <source>
        <dbReference type="ARBA" id="ARBA00022723"/>
    </source>
</evidence>
<dbReference type="InterPro" id="IPR051610">
    <property type="entry name" value="GPI/OXD"/>
</dbReference>
<keyword evidence="4" id="KW-1185">Reference proteome</keyword>
<dbReference type="OrthoDB" id="49661at2157"/>
<accession>A0A6B9FF57</accession>
<dbReference type="PANTHER" id="PTHR35848">
    <property type="entry name" value="OXALATE-BINDING PROTEIN"/>
    <property type="match status" value="1"/>
</dbReference>
<dbReference type="Gene3D" id="2.60.120.10">
    <property type="entry name" value="Jelly Rolls"/>
    <property type="match status" value="1"/>
</dbReference>
<dbReference type="EMBL" id="CP034345">
    <property type="protein sequence ID" value="QGX95690.1"/>
    <property type="molecule type" value="Genomic_DNA"/>
</dbReference>
<gene>
    <name evidence="3" type="ORF">EI982_13250</name>
</gene>
<dbReference type="Proteomes" id="UP000428325">
    <property type="component" value="Chromosome"/>
</dbReference>
<dbReference type="InterPro" id="IPR013096">
    <property type="entry name" value="Cupin_2"/>
</dbReference>
<dbReference type="Pfam" id="PF07883">
    <property type="entry name" value="Cupin_2"/>
    <property type="match status" value="1"/>
</dbReference>
<evidence type="ECO:0000313" key="4">
    <source>
        <dbReference type="Proteomes" id="UP000428325"/>
    </source>
</evidence>
<proteinExistence type="predicted"/>
<keyword evidence="1" id="KW-0479">Metal-binding</keyword>
<protein>
    <submittedName>
        <fullName evidence="3">Cupin domain-containing protein</fullName>
    </submittedName>
</protein>
<dbReference type="InterPro" id="IPR011051">
    <property type="entry name" value="RmlC_Cupin_sf"/>
</dbReference>
<name>A0A6B9FF57_9EURY</name>
<organism evidence="3 4">
    <name type="scientific">Haloplanus rallus</name>
    <dbReference type="NCBI Taxonomy" id="1816183"/>
    <lineage>
        <taxon>Archaea</taxon>
        <taxon>Methanobacteriati</taxon>
        <taxon>Methanobacteriota</taxon>
        <taxon>Stenosarchaea group</taxon>
        <taxon>Halobacteria</taxon>
        <taxon>Halobacteriales</taxon>
        <taxon>Haloferacaceae</taxon>
        <taxon>Haloplanus</taxon>
    </lineage>
</organism>
<reference evidence="3 4" key="1">
    <citation type="submission" date="2018-12" db="EMBL/GenBank/DDBJ databases">
        <title>Complete genome sequence of Haloplanus rallus MBLA0036.</title>
        <authorList>
            <person name="Nam Y.-d."/>
            <person name="Kang J."/>
            <person name="Chung W.-H."/>
            <person name="Park Y.S."/>
        </authorList>
    </citation>
    <scope>NUCLEOTIDE SEQUENCE [LARGE SCALE GENOMIC DNA]</scope>
    <source>
        <strain evidence="3 4">MBLA0036</strain>
    </source>
</reference>
<dbReference type="SUPFAM" id="SSF51182">
    <property type="entry name" value="RmlC-like cupins"/>
    <property type="match status" value="1"/>
</dbReference>
<dbReference type="RefSeq" id="WP_157690150.1">
    <property type="nucleotide sequence ID" value="NZ_CP034345.1"/>
</dbReference>
<dbReference type="KEGG" id="hra:EI982_13250"/>
<sequence length="159" mass="17376">MRVNEADLDWETVDRGETGFRRKRLATAAGGDRLGCSLYELPPGEKSWPFHFHTGNEEAVYVLAGAGQLRTADGVESLRSGDYVAFPVGSDGAHRVVNDGDDPLRYLAVSTMNDPDVTVYPDSGKIGVYAGSPPGGDDPRTVEGYYRRDDDVDYWLDEG</sequence>